<dbReference type="OrthoDB" id="2397297at2759"/>
<keyword evidence="2" id="KW-1185">Reference proteome</keyword>
<organism evidence="1 2">
    <name type="scientific">Lobosporangium transversale</name>
    <dbReference type="NCBI Taxonomy" id="64571"/>
    <lineage>
        <taxon>Eukaryota</taxon>
        <taxon>Fungi</taxon>
        <taxon>Fungi incertae sedis</taxon>
        <taxon>Mucoromycota</taxon>
        <taxon>Mortierellomycotina</taxon>
        <taxon>Mortierellomycetes</taxon>
        <taxon>Mortierellales</taxon>
        <taxon>Mortierellaceae</taxon>
        <taxon>Lobosporangium</taxon>
    </lineage>
</organism>
<dbReference type="STRING" id="64571.A0A1Y2GT33"/>
<proteinExistence type="predicted"/>
<gene>
    <name evidence="1" type="ORF">BCR41DRAFT_394245</name>
</gene>
<dbReference type="AlphaFoldDB" id="A0A1Y2GT33"/>
<dbReference type="InterPro" id="IPR029066">
    <property type="entry name" value="PLP-binding_barrel"/>
</dbReference>
<dbReference type="Gene3D" id="2.40.37.10">
    <property type="entry name" value="Lyase, Ornithine Decarboxylase, Chain A, domain 1"/>
    <property type="match status" value="1"/>
</dbReference>
<dbReference type="InParanoid" id="A0A1Y2GT33"/>
<name>A0A1Y2GT33_9FUNG</name>
<evidence type="ECO:0000313" key="1">
    <source>
        <dbReference type="EMBL" id="ORZ22669.1"/>
    </source>
</evidence>
<dbReference type="Proteomes" id="UP000193648">
    <property type="component" value="Unassembled WGS sequence"/>
</dbReference>
<dbReference type="InterPro" id="IPR002433">
    <property type="entry name" value="Orn_de-COase"/>
</dbReference>
<dbReference type="GeneID" id="33570472"/>
<evidence type="ECO:0000313" key="2">
    <source>
        <dbReference type="Proteomes" id="UP000193648"/>
    </source>
</evidence>
<sequence length="98" mass="11325">MIDISLQQDEYEVVPTLVQPTLVEVLKSRVKANMAREAQLPLVHTLPVEQMLQARLASFDPNTEDAEVDNAFYVADMGEVYRQHLRWKALLPRIEPFF</sequence>
<protein>
    <submittedName>
        <fullName evidence="1">Uncharacterized protein</fullName>
    </submittedName>
</protein>
<dbReference type="Gene3D" id="3.20.20.10">
    <property type="entry name" value="Alanine racemase"/>
    <property type="match status" value="1"/>
</dbReference>
<dbReference type="InterPro" id="IPR009006">
    <property type="entry name" value="Ala_racemase/Decarboxylase_C"/>
</dbReference>
<feature type="non-terminal residue" evidence="1">
    <location>
        <position position="98"/>
    </location>
</feature>
<dbReference type="EMBL" id="MCFF01000010">
    <property type="protein sequence ID" value="ORZ22669.1"/>
    <property type="molecule type" value="Genomic_DNA"/>
</dbReference>
<accession>A0A1Y2GT33</accession>
<comment type="caution">
    <text evidence="1">The sequence shown here is derived from an EMBL/GenBank/DDBJ whole genome shotgun (WGS) entry which is preliminary data.</text>
</comment>
<dbReference type="RefSeq" id="XP_021883223.1">
    <property type="nucleotide sequence ID" value="XM_022028629.1"/>
</dbReference>
<dbReference type="GO" id="GO:0003824">
    <property type="term" value="F:catalytic activity"/>
    <property type="evidence" value="ECO:0007669"/>
    <property type="project" value="InterPro"/>
</dbReference>
<reference evidence="1 2" key="1">
    <citation type="submission" date="2016-07" db="EMBL/GenBank/DDBJ databases">
        <title>Pervasive Adenine N6-methylation of Active Genes in Fungi.</title>
        <authorList>
            <consortium name="DOE Joint Genome Institute"/>
            <person name="Mondo S.J."/>
            <person name="Dannebaum R.O."/>
            <person name="Kuo R.C."/>
            <person name="Labutti K."/>
            <person name="Haridas S."/>
            <person name="Kuo A."/>
            <person name="Salamov A."/>
            <person name="Ahrendt S.R."/>
            <person name="Lipzen A."/>
            <person name="Sullivan W."/>
            <person name="Andreopoulos W.B."/>
            <person name="Clum A."/>
            <person name="Lindquist E."/>
            <person name="Daum C."/>
            <person name="Ramamoorthy G.K."/>
            <person name="Gryganskyi A."/>
            <person name="Culley D."/>
            <person name="Magnuson J.K."/>
            <person name="James T.Y."/>
            <person name="O'Malley M.A."/>
            <person name="Stajich J.E."/>
            <person name="Spatafora J.W."/>
            <person name="Visel A."/>
            <person name="Grigoriev I.V."/>
        </authorList>
    </citation>
    <scope>NUCLEOTIDE SEQUENCE [LARGE SCALE GENOMIC DNA]</scope>
    <source>
        <strain evidence="1 2">NRRL 3116</strain>
    </source>
</reference>
<dbReference type="GO" id="GO:0006596">
    <property type="term" value="P:polyamine biosynthetic process"/>
    <property type="evidence" value="ECO:0007669"/>
    <property type="project" value="InterPro"/>
</dbReference>
<dbReference type="PRINTS" id="PR01182">
    <property type="entry name" value="ORNDCRBXLASE"/>
</dbReference>